<name>A0A6J6YC26_9ZZZZ</name>
<organism evidence="1">
    <name type="scientific">freshwater metagenome</name>
    <dbReference type="NCBI Taxonomy" id="449393"/>
    <lineage>
        <taxon>unclassified sequences</taxon>
        <taxon>metagenomes</taxon>
        <taxon>ecological metagenomes</taxon>
    </lineage>
</organism>
<accession>A0A6J6YC26</accession>
<gene>
    <name evidence="1" type="ORF">UFOPK2996_01384</name>
</gene>
<proteinExistence type="predicted"/>
<protein>
    <submittedName>
        <fullName evidence="1">Unannotated protein</fullName>
    </submittedName>
</protein>
<reference evidence="1" key="1">
    <citation type="submission" date="2020-05" db="EMBL/GenBank/DDBJ databases">
        <authorList>
            <person name="Chiriac C."/>
            <person name="Salcher M."/>
            <person name="Ghai R."/>
            <person name="Kavagutti S V."/>
        </authorList>
    </citation>
    <scope>NUCLEOTIDE SEQUENCE</scope>
</reference>
<dbReference type="EMBL" id="CAFAAH010000230">
    <property type="protein sequence ID" value="CAB4806960.1"/>
    <property type="molecule type" value="Genomic_DNA"/>
</dbReference>
<dbReference type="AlphaFoldDB" id="A0A6J6YC26"/>
<evidence type="ECO:0000313" key="1">
    <source>
        <dbReference type="EMBL" id="CAB4806960.1"/>
    </source>
</evidence>
<sequence length="110" mass="12321">MPYEPLYLGDDINYATKFGIADVLYGASVCPEGLYLHPRSSSICAVCDVVVVDDVIWSPNGVGSCHYYAAHFHIGEHFLYKYVVVWAPCSVRLEDLIYRTPEGFSLARNI</sequence>